<evidence type="ECO:0008006" key="4">
    <source>
        <dbReference type="Google" id="ProtNLM"/>
    </source>
</evidence>
<comment type="caution">
    <text evidence="2">The sequence shown here is derived from an EMBL/GenBank/DDBJ whole genome shotgun (WGS) entry which is preliminary data.</text>
</comment>
<gene>
    <name evidence="2" type="ORF">FNT36_24700</name>
</gene>
<name>A0A558BKM4_9BACT</name>
<feature type="chain" id="PRO_5035228310" description="DUF5723 domain-containing protein" evidence="1">
    <location>
        <begin position="19"/>
        <end position="428"/>
    </location>
</feature>
<dbReference type="RefSeq" id="WP_144853314.1">
    <property type="nucleotide sequence ID" value="NZ_VMRJ01000008.1"/>
</dbReference>
<accession>A0A558BKM4</accession>
<dbReference type="AlphaFoldDB" id="A0A558BKM4"/>
<keyword evidence="1" id="KW-0732">Signal</keyword>
<reference evidence="2 3" key="1">
    <citation type="submission" date="2019-07" db="EMBL/GenBank/DDBJ databases">
        <title>Hymenobacter sp. straun FUR1 Genome sequencing and assembly.</title>
        <authorList>
            <person name="Chhetri G."/>
        </authorList>
    </citation>
    <scope>NUCLEOTIDE SEQUENCE [LARGE SCALE GENOMIC DNA]</scope>
    <source>
        <strain evidence="2 3">Fur1</strain>
    </source>
</reference>
<feature type="signal peptide" evidence="1">
    <location>
        <begin position="1"/>
        <end position="18"/>
    </location>
</feature>
<protein>
    <recommendedName>
        <fullName evidence="4">DUF5723 domain-containing protein</fullName>
    </recommendedName>
</protein>
<dbReference type="OrthoDB" id="788674at2"/>
<proteinExistence type="predicted"/>
<dbReference type="Proteomes" id="UP000317624">
    <property type="component" value="Unassembled WGS sequence"/>
</dbReference>
<evidence type="ECO:0000313" key="2">
    <source>
        <dbReference type="EMBL" id="TVT37065.1"/>
    </source>
</evidence>
<keyword evidence="3" id="KW-1185">Reference proteome</keyword>
<evidence type="ECO:0000256" key="1">
    <source>
        <dbReference type="SAM" id="SignalP"/>
    </source>
</evidence>
<dbReference type="EMBL" id="VMRJ01000008">
    <property type="protein sequence ID" value="TVT37065.1"/>
    <property type="molecule type" value="Genomic_DNA"/>
</dbReference>
<organism evidence="2 3">
    <name type="scientific">Hymenobacter setariae</name>
    <dbReference type="NCBI Taxonomy" id="2594794"/>
    <lineage>
        <taxon>Bacteria</taxon>
        <taxon>Pseudomonadati</taxon>
        <taxon>Bacteroidota</taxon>
        <taxon>Cytophagia</taxon>
        <taxon>Cytophagales</taxon>
        <taxon>Hymenobacteraceae</taxon>
        <taxon>Hymenobacter</taxon>
    </lineage>
</organism>
<sequence length="428" mass="47427">MKTLVFFSLLLLAAQVRAQTPAHAPTGLNKIATLVDLSSGSIVASTPAHPKFVTNKTFNHFAAKRQAYYLSGLNNLSLFKDFAIADVTEGILQVGHNFTPQKEDDLTNSVFTVAVQSNIAHNVANLLAKDKLANDLGLPLSYTFFFATHAGLDSTDVDTLEMQRAFQFRLLRNKTIAELQLLQAAATSNSAVDTVGRPLARKEALAKAEKEFYDSELAMFEKQYPSFYTSWVRLQGFVPLSSSAYQVAPANSMSFQEANTRKWSAGVSIGHVSENTWRWGAIFINGSARVAYTNAIEQQADRIKGYTQYALLNSPTPTQLYYNGDGTKVYVGDLDKQWTVPLQLQFIYLLPSRADTKVGLDIQVERYALNYTKTNFLLGIPVFLKGKEDKGVNVEAQFRWRDTDKKVLGSDRFTVGLSVALPFGSIVK</sequence>
<evidence type="ECO:0000313" key="3">
    <source>
        <dbReference type="Proteomes" id="UP000317624"/>
    </source>
</evidence>